<dbReference type="EMBL" id="FZOB01000004">
    <property type="protein sequence ID" value="SNR73070.1"/>
    <property type="molecule type" value="Genomic_DNA"/>
</dbReference>
<comment type="catalytic activity">
    <reaction evidence="14 16">
        <text>N2 + 8 reduced [2Fe-2S]-[ferredoxin] + 16 ATP + 16 H2O = H2 + 8 oxidized [2Fe-2S]-[ferredoxin] + 2 NH4(+) + 16 ADP + 16 phosphate + 6 H(+)</text>
        <dbReference type="Rhea" id="RHEA:21448"/>
        <dbReference type="Rhea" id="RHEA-COMP:10000"/>
        <dbReference type="Rhea" id="RHEA-COMP:10001"/>
        <dbReference type="ChEBI" id="CHEBI:15377"/>
        <dbReference type="ChEBI" id="CHEBI:15378"/>
        <dbReference type="ChEBI" id="CHEBI:17997"/>
        <dbReference type="ChEBI" id="CHEBI:18276"/>
        <dbReference type="ChEBI" id="CHEBI:28938"/>
        <dbReference type="ChEBI" id="CHEBI:30616"/>
        <dbReference type="ChEBI" id="CHEBI:33737"/>
        <dbReference type="ChEBI" id="CHEBI:33738"/>
        <dbReference type="ChEBI" id="CHEBI:43474"/>
        <dbReference type="ChEBI" id="CHEBI:456216"/>
        <dbReference type="EC" id="1.18.6.1"/>
    </reaction>
</comment>
<keyword evidence="19" id="KW-1185">Reference proteome</keyword>
<feature type="domain" description="Nitrogenase/oxidoreductase component 1" evidence="17">
    <location>
        <begin position="62"/>
        <end position="471"/>
    </location>
</feature>
<evidence type="ECO:0000256" key="7">
    <source>
        <dbReference type="ARBA" id="ARBA00022723"/>
    </source>
</evidence>
<comment type="cofactor">
    <cofactor evidence="2">
        <name>[7Fe-Mo-9S-C-homocitryl] cluster</name>
        <dbReference type="ChEBI" id="CHEBI:30409"/>
    </cofactor>
</comment>
<dbReference type="PANTHER" id="PTHR43457:SF1">
    <property type="entry name" value="NITROGENASE MOLYBDENUM-IRON PROTEIN ALPHA CHAIN"/>
    <property type="match status" value="1"/>
</dbReference>
<dbReference type="Gene3D" id="3.40.50.1980">
    <property type="entry name" value="Nitrogenase molybdenum iron protein domain"/>
    <property type="match status" value="3"/>
</dbReference>
<dbReference type="InterPro" id="IPR005972">
    <property type="entry name" value="Nase_Mo-Fe_asu"/>
</dbReference>
<dbReference type="RefSeq" id="WP_089322840.1">
    <property type="nucleotide sequence ID" value="NZ_FZOB01000004.1"/>
</dbReference>
<dbReference type="EC" id="1.18.6.1" evidence="16"/>
<dbReference type="Proteomes" id="UP000198405">
    <property type="component" value="Unassembled WGS sequence"/>
</dbReference>
<dbReference type="GO" id="GO:0051536">
    <property type="term" value="F:iron-sulfur cluster binding"/>
    <property type="evidence" value="ECO:0007669"/>
    <property type="project" value="UniProtKB-KW"/>
</dbReference>
<dbReference type="AlphaFoldDB" id="A0A238YPY2"/>
<organism evidence="18 19">
    <name type="scientific">Desulfurobacterium atlanticum</name>
    <dbReference type="NCBI Taxonomy" id="240169"/>
    <lineage>
        <taxon>Bacteria</taxon>
        <taxon>Pseudomonadati</taxon>
        <taxon>Aquificota</taxon>
        <taxon>Aquificia</taxon>
        <taxon>Desulfurobacteriales</taxon>
        <taxon>Desulfurobacteriaceae</taxon>
        <taxon>Desulfurobacterium</taxon>
    </lineage>
</organism>
<dbReference type="PROSITE" id="PS00090">
    <property type="entry name" value="NITROGENASE_1_2"/>
    <property type="match status" value="1"/>
</dbReference>
<comment type="subunit">
    <text evidence="5">Tetramer of two alpha and two beta chains. Forms complex with the iron protein (nitrogenase component 2).</text>
</comment>
<dbReference type="GO" id="GO:0005524">
    <property type="term" value="F:ATP binding"/>
    <property type="evidence" value="ECO:0007669"/>
    <property type="project" value="UniProtKB-KW"/>
</dbReference>
<dbReference type="InterPro" id="IPR000318">
    <property type="entry name" value="Nase_comp1_CS"/>
</dbReference>
<reference evidence="19" key="1">
    <citation type="submission" date="2017-06" db="EMBL/GenBank/DDBJ databases">
        <authorList>
            <person name="Varghese N."/>
            <person name="Submissions S."/>
        </authorList>
    </citation>
    <scope>NUCLEOTIDE SEQUENCE [LARGE SCALE GENOMIC DNA]</scope>
    <source>
        <strain evidence="19">DSM 15668</strain>
    </source>
</reference>
<dbReference type="SUPFAM" id="SSF53807">
    <property type="entry name" value="Helical backbone' metal receptor"/>
    <property type="match status" value="1"/>
</dbReference>
<keyword evidence="6" id="KW-0500">Molybdenum</keyword>
<keyword evidence="10 16" id="KW-0560">Oxidoreductase</keyword>
<keyword evidence="7 16" id="KW-0479">Metal-binding</keyword>
<keyword evidence="12" id="KW-0411">Iron-sulfur</keyword>
<dbReference type="Pfam" id="PF00148">
    <property type="entry name" value="Oxidored_nitro"/>
    <property type="match status" value="1"/>
</dbReference>
<evidence type="ECO:0000256" key="1">
    <source>
        <dbReference type="ARBA" id="ARBA00001919"/>
    </source>
</evidence>
<accession>A0A238YPY2</accession>
<evidence type="ECO:0000256" key="5">
    <source>
        <dbReference type="ARBA" id="ARBA00011462"/>
    </source>
</evidence>
<evidence type="ECO:0000313" key="18">
    <source>
        <dbReference type="EMBL" id="SNR73070.1"/>
    </source>
</evidence>
<evidence type="ECO:0000256" key="11">
    <source>
        <dbReference type="ARBA" id="ARBA00023004"/>
    </source>
</evidence>
<dbReference type="PANTHER" id="PTHR43457">
    <property type="entry name" value="NITROGENASE MOLYBDENUM-IRON PROTEIN ALPHA CHAIN"/>
    <property type="match status" value="1"/>
</dbReference>
<evidence type="ECO:0000256" key="2">
    <source>
        <dbReference type="ARBA" id="ARBA00001969"/>
    </source>
</evidence>
<evidence type="ECO:0000256" key="6">
    <source>
        <dbReference type="ARBA" id="ARBA00022505"/>
    </source>
</evidence>
<evidence type="ECO:0000259" key="17">
    <source>
        <dbReference type="Pfam" id="PF00148"/>
    </source>
</evidence>
<dbReference type="NCBIfam" id="TIGR01862">
    <property type="entry name" value="N2-ase-Ialpha"/>
    <property type="match status" value="1"/>
</dbReference>
<name>A0A238YPY2_9BACT</name>
<dbReference type="GO" id="GO:0016612">
    <property type="term" value="C:molybdenum-iron nitrogenase complex"/>
    <property type="evidence" value="ECO:0007669"/>
    <property type="project" value="UniProtKB-UniRule"/>
</dbReference>
<evidence type="ECO:0000256" key="15">
    <source>
        <dbReference type="RuleBase" id="RU004021"/>
    </source>
</evidence>
<evidence type="ECO:0000256" key="13">
    <source>
        <dbReference type="ARBA" id="ARBA00023231"/>
    </source>
</evidence>
<keyword evidence="13 15" id="KW-0535">Nitrogen fixation</keyword>
<evidence type="ECO:0000256" key="16">
    <source>
        <dbReference type="RuleBase" id="RU004022"/>
    </source>
</evidence>
<gene>
    <name evidence="18" type="ORF">SAMN06265340_10490</name>
</gene>
<keyword evidence="11 16" id="KW-0408">Iron</keyword>
<evidence type="ECO:0000313" key="19">
    <source>
        <dbReference type="Proteomes" id="UP000198405"/>
    </source>
</evidence>
<evidence type="ECO:0000256" key="10">
    <source>
        <dbReference type="ARBA" id="ARBA00023002"/>
    </source>
</evidence>
<comment type="cofactor">
    <cofactor evidence="1">
        <name>[8Fe-7S] cluster</name>
        <dbReference type="ChEBI" id="CHEBI:21143"/>
    </cofactor>
</comment>
<keyword evidence="9" id="KW-0067">ATP-binding</keyword>
<dbReference type="PROSITE" id="PS00699">
    <property type="entry name" value="NITROGENASE_1_1"/>
    <property type="match status" value="1"/>
</dbReference>
<proteinExistence type="inferred from homology"/>
<dbReference type="GO" id="GO:0016163">
    <property type="term" value="F:nitrogenase activity"/>
    <property type="evidence" value="ECO:0007669"/>
    <property type="project" value="UniProtKB-UniRule"/>
</dbReference>
<evidence type="ECO:0000256" key="8">
    <source>
        <dbReference type="ARBA" id="ARBA00022741"/>
    </source>
</evidence>
<dbReference type="OrthoDB" id="9767044at2"/>
<protein>
    <recommendedName>
        <fullName evidence="16">Nitrogenase protein alpha chain</fullName>
        <ecNumber evidence="16">1.18.6.1</ecNumber>
    </recommendedName>
</protein>
<evidence type="ECO:0000256" key="12">
    <source>
        <dbReference type="ARBA" id="ARBA00023014"/>
    </source>
</evidence>
<evidence type="ECO:0000256" key="3">
    <source>
        <dbReference type="ARBA" id="ARBA00002621"/>
    </source>
</evidence>
<evidence type="ECO:0000256" key="14">
    <source>
        <dbReference type="ARBA" id="ARBA00047967"/>
    </source>
</evidence>
<comment type="similarity">
    <text evidence="4 15">Belongs to the NifD/NifK/NifE/NifN family.</text>
</comment>
<keyword evidence="8" id="KW-0547">Nucleotide-binding</keyword>
<evidence type="ECO:0000256" key="9">
    <source>
        <dbReference type="ARBA" id="ARBA00022840"/>
    </source>
</evidence>
<dbReference type="InterPro" id="IPR010143">
    <property type="entry name" value="Nase_comp1_asu"/>
</dbReference>
<dbReference type="InterPro" id="IPR000510">
    <property type="entry name" value="Nase/OxRdtase_comp1"/>
</dbReference>
<dbReference type="GO" id="GO:0046872">
    <property type="term" value="F:metal ion binding"/>
    <property type="evidence" value="ECO:0007669"/>
    <property type="project" value="UniProtKB-KW"/>
</dbReference>
<sequence length="489" mass="55729">MEKRQVLDPTFAAKLIEDTLSAYPEKARKERAKHLAVNDPSGKNKVISNVKCRPGVISSRGCTYAGCKGVLVGQIKGMIPISHGPVGCGHYSWSTRRNYATGKRGLNNFVTFHFTTFYQERDVVYGGDKKLDKALDELFEMFPLAQGASVLSECPVGLIGDDIGSVARKKEKETGKWIVPYNCEGFRGVSQSLGHHIANDMWRDWIVERYEPKDLDPDWEPGPYDVVYIGDYNIGGDGWEVLKIFKAIGLRVVARFPTDPNVWDWPKAKYAKLTIVHCARSTQYFAKSMEKKYGIPYYESNFIGATDTFESLRDIANFFDDKIKENVEKFIEKWTPFVEKVKAEYRPRLEGKKVMLYVGGLRPRHVAEALEKDLGMVVIGTGYEFAHDDDYEKTYPKLGEGALIYDDVTQYELDRFVEALKPDLIGSGVKEKYVFQKMGIPFRQMHSWDYSGPYHGILGFLRLARDMDMAVNGAPWKYVKAPWKKEMEV</sequence>
<dbReference type="NCBIfam" id="TIGR01282">
    <property type="entry name" value="nifD"/>
    <property type="match status" value="1"/>
</dbReference>
<evidence type="ECO:0000256" key="4">
    <source>
        <dbReference type="ARBA" id="ARBA00011002"/>
    </source>
</evidence>
<comment type="function">
    <text evidence="3">This molybdenum-iron protein is part of the nitrogenase complex that catalyzes the key enzymatic reactions in nitrogen fixation.</text>
</comment>